<keyword evidence="2" id="KW-1185">Reference proteome</keyword>
<dbReference type="EMBL" id="ABJB010063286">
    <property type="status" value="NOT_ANNOTATED_CDS"/>
    <property type="molecule type" value="Genomic_DNA"/>
</dbReference>
<sequence>RQRATTCERPPPAVSEDPGGAPHETVGELRGFQGRRRRTVVGPFPRHSTRRRDPALPRGSLLARLLLPLPGPLASRLAHEGLRHVRFLGSVCVYSSRFGC</sequence>
<reference evidence="1" key="2">
    <citation type="submission" date="2020-05" db="UniProtKB">
        <authorList>
            <consortium name="EnsemblMetazoa"/>
        </authorList>
    </citation>
    <scope>IDENTIFICATION</scope>
    <source>
        <strain evidence="1">wikel</strain>
    </source>
</reference>
<reference evidence="2" key="1">
    <citation type="submission" date="2008-03" db="EMBL/GenBank/DDBJ databases">
        <title>Annotation of Ixodes scapularis.</title>
        <authorList>
            <consortium name="Ixodes scapularis Genome Project Consortium"/>
            <person name="Caler E."/>
            <person name="Hannick L.I."/>
            <person name="Bidwell S."/>
            <person name="Joardar V."/>
            <person name="Thiagarajan M."/>
            <person name="Amedeo P."/>
            <person name="Galinsky K.J."/>
            <person name="Schobel S."/>
            <person name="Inman J."/>
            <person name="Hostetler J."/>
            <person name="Miller J."/>
            <person name="Hammond M."/>
            <person name="Megy K."/>
            <person name="Lawson D."/>
            <person name="Kodira C."/>
            <person name="Sutton G."/>
            <person name="Meyer J."/>
            <person name="Hill C.A."/>
            <person name="Birren B."/>
            <person name="Nene V."/>
            <person name="Collins F."/>
            <person name="Alarcon-Chaidez F."/>
            <person name="Wikel S."/>
            <person name="Strausberg R."/>
        </authorList>
    </citation>
    <scope>NUCLEOTIDE SEQUENCE [LARGE SCALE GENOMIC DNA]</scope>
    <source>
        <strain evidence="2">Wikel</strain>
    </source>
</reference>
<organism evidence="1 2">
    <name type="scientific">Ixodes scapularis</name>
    <name type="common">Black-legged tick</name>
    <name type="synonym">Deer tick</name>
    <dbReference type="NCBI Taxonomy" id="6945"/>
    <lineage>
        <taxon>Eukaryota</taxon>
        <taxon>Metazoa</taxon>
        <taxon>Ecdysozoa</taxon>
        <taxon>Arthropoda</taxon>
        <taxon>Chelicerata</taxon>
        <taxon>Arachnida</taxon>
        <taxon>Acari</taxon>
        <taxon>Parasitiformes</taxon>
        <taxon>Ixodida</taxon>
        <taxon>Ixodoidea</taxon>
        <taxon>Ixodidae</taxon>
        <taxon>Ixodinae</taxon>
        <taxon>Ixodes</taxon>
    </lineage>
</organism>
<evidence type="ECO:0000313" key="2">
    <source>
        <dbReference type="Proteomes" id="UP000001555"/>
    </source>
</evidence>
<proteinExistence type="predicted"/>
<dbReference type="Proteomes" id="UP000001555">
    <property type="component" value="Unassembled WGS sequence"/>
</dbReference>
<protein>
    <submittedName>
        <fullName evidence="1">Uncharacterized protein</fullName>
    </submittedName>
</protein>
<dbReference type="VEuPathDB" id="VectorBase:ISCW011977"/>
<name>A0A1S4LCG0_IXOSC</name>
<evidence type="ECO:0000313" key="1">
    <source>
        <dbReference type="EnsemblMetazoa" id="ISCW011977-PA"/>
    </source>
</evidence>
<dbReference type="InParanoid" id="A0A1S4LCG0"/>
<dbReference type="EnsemblMetazoa" id="ISCW011977-RA">
    <property type="protein sequence ID" value="ISCW011977-PA"/>
    <property type="gene ID" value="ISCW011977"/>
</dbReference>
<dbReference type="AlphaFoldDB" id="A0A1S4LCG0"/>
<dbReference type="VEuPathDB" id="VectorBase:ISCI011977"/>
<accession>A0A1S4LCG0</accession>